<dbReference type="Pfam" id="PF05331">
    <property type="entry name" value="DUF742"/>
    <property type="match status" value="1"/>
</dbReference>
<dbReference type="InterPro" id="IPR007995">
    <property type="entry name" value="DUF742"/>
</dbReference>
<dbReference type="PANTHER" id="PTHR36221:SF1">
    <property type="entry name" value="DUF742 DOMAIN-CONTAINING PROTEIN"/>
    <property type="match status" value="1"/>
</dbReference>
<dbReference type="PANTHER" id="PTHR36221">
    <property type="entry name" value="DUF742 DOMAIN-CONTAINING PROTEIN"/>
    <property type="match status" value="1"/>
</dbReference>
<dbReference type="Proteomes" id="UP000192320">
    <property type="component" value="Unassembled WGS sequence"/>
</dbReference>
<evidence type="ECO:0000313" key="2">
    <source>
        <dbReference type="Proteomes" id="UP000192320"/>
    </source>
</evidence>
<comment type="caution">
    <text evidence="1">The sequence shown here is derived from an EMBL/GenBank/DDBJ whole genome shotgun (WGS) entry which is preliminary data.</text>
</comment>
<gene>
    <name evidence="1" type="ORF">BST33_05320</name>
</gene>
<protein>
    <submittedName>
        <fullName evidence="1">Uncharacterized protein</fullName>
    </submittedName>
</protein>
<keyword evidence="2" id="KW-1185">Reference proteome</keyword>
<sequence length="140" mass="15249">MVMDSPEQWARPRAPEIPAAPDPPDTEASLVRPYTLTAGRTHTDVLLPLEAPVQTLRVAQPNQWPVSDPRGRIVELCQGSPSVAEISARLNLPLGVARVLVGDLVTSGYLRVRATLTEASTRDERRDLIGRTLRGLRALG</sequence>
<evidence type="ECO:0000313" key="1">
    <source>
        <dbReference type="EMBL" id="ORB02531.1"/>
    </source>
</evidence>
<organism evidence="1 2">
    <name type="scientific">Mycolicibacter minnesotensis</name>
    <dbReference type="NCBI Taxonomy" id="1118379"/>
    <lineage>
        <taxon>Bacteria</taxon>
        <taxon>Bacillati</taxon>
        <taxon>Actinomycetota</taxon>
        <taxon>Actinomycetes</taxon>
        <taxon>Mycobacteriales</taxon>
        <taxon>Mycobacteriaceae</taxon>
        <taxon>Mycolicibacter</taxon>
    </lineage>
</organism>
<dbReference type="EMBL" id="MVHZ01000004">
    <property type="protein sequence ID" value="ORB02531.1"/>
    <property type="molecule type" value="Genomic_DNA"/>
</dbReference>
<proteinExistence type="predicted"/>
<dbReference type="AlphaFoldDB" id="A0A7I7R3W3"/>
<name>A0A7I7R3W3_9MYCO</name>
<reference evidence="1 2" key="1">
    <citation type="submission" date="2017-02" db="EMBL/GenBank/DDBJ databases">
        <title>The new phylogeny of genus Mycobacterium.</title>
        <authorList>
            <person name="Tortoli E."/>
            <person name="Trovato A."/>
            <person name="Cirillo D.M."/>
        </authorList>
    </citation>
    <scope>NUCLEOTIDE SEQUENCE [LARGE SCALE GENOMIC DNA]</scope>
    <source>
        <strain evidence="1 2">DSM 45633</strain>
    </source>
</reference>
<accession>A0A7I7R3W3</accession>